<dbReference type="EMBL" id="JH767235">
    <property type="protein sequence ID" value="EQC26288.1"/>
    <property type="molecule type" value="Genomic_DNA"/>
</dbReference>
<dbReference type="RefSeq" id="XP_008620283.1">
    <property type="nucleotide sequence ID" value="XM_008622061.1"/>
</dbReference>
<evidence type="ECO:0000313" key="2">
    <source>
        <dbReference type="EMBL" id="EQC26288.1"/>
    </source>
</evidence>
<dbReference type="InParanoid" id="T0R2N4"/>
<name>T0R2N4_SAPDV</name>
<dbReference type="GeneID" id="19956602"/>
<dbReference type="SMART" id="SM00456">
    <property type="entry name" value="WW"/>
    <property type="match status" value="1"/>
</dbReference>
<proteinExistence type="predicted"/>
<evidence type="ECO:0000259" key="1">
    <source>
        <dbReference type="SMART" id="SM00456"/>
    </source>
</evidence>
<protein>
    <recommendedName>
        <fullName evidence="1">WW domain-containing protein</fullName>
    </recommendedName>
</protein>
<dbReference type="SUPFAM" id="SSF51045">
    <property type="entry name" value="WW domain"/>
    <property type="match status" value="1"/>
</dbReference>
<dbReference type="AlphaFoldDB" id="T0R2N4"/>
<evidence type="ECO:0000313" key="3">
    <source>
        <dbReference type="Proteomes" id="UP000030762"/>
    </source>
</evidence>
<dbReference type="Gene3D" id="2.20.70.10">
    <property type="match status" value="1"/>
</dbReference>
<dbReference type="Proteomes" id="UP000030762">
    <property type="component" value="Unassembled WGS sequence"/>
</dbReference>
<dbReference type="OMA" id="FYYNVAY"/>
<gene>
    <name evidence="2" type="ORF">SDRG_15875</name>
</gene>
<organism evidence="2 3">
    <name type="scientific">Saprolegnia diclina (strain VS20)</name>
    <dbReference type="NCBI Taxonomy" id="1156394"/>
    <lineage>
        <taxon>Eukaryota</taxon>
        <taxon>Sar</taxon>
        <taxon>Stramenopiles</taxon>
        <taxon>Oomycota</taxon>
        <taxon>Saprolegniomycetes</taxon>
        <taxon>Saprolegniales</taxon>
        <taxon>Saprolegniaceae</taxon>
        <taxon>Saprolegnia</taxon>
    </lineage>
</organism>
<reference evidence="2 3" key="1">
    <citation type="submission" date="2012-04" db="EMBL/GenBank/DDBJ databases">
        <title>The Genome Sequence of Saprolegnia declina VS20.</title>
        <authorList>
            <consortium name="The Broad Institute Genome Sequencing Platform"/>
            <person name="Russ C."/>
            <person name="Nusbaum C."/>
            <person name="Tyler B."/>
            <person name="van West P."/>
            <person name="Dieguez-Uribeondo J."/>
            <person name="de Bruijn I."/>
            <person name="Tripathy S."/>
            <person name="Jiang R."/>
            <person name="Young S.K."/>
            <person name="Zeng Q."/>
            <person name="Gargeya S."/>
            <person name="Fitzgerald M."/>
            <person name="Haas B."/>
            <person name="Abouelleil A."/>
            <person name="Alvarado L."/>
            <person name="Arachchi H.M."/>
            <person name="Berlin A."/>
            <person name="Chapman S.B."/>
            <person name="Goldberg J."/>
            <person name="Griggs A."/>
            <person name="Gujja S."/>
            <person name="Hansen M."/>
            <person name="Howarth C."/>
            <person name="Imamovic A."/>
            <person name="Larimer J."/>
            <person name="McCowen C."/>
            <person name="Montmayeur A."/>
            <person name="Murphy C."/>
            <person name="Neiman D."/>
            <person name="Pearson M."/>
            <person name="Priest M."/>
            <person name="Roberts A."/>
            <person name="Saif S."/>
            <person name="Shea T."/>
            <person name="Sisk P."/>
            <person name="Sykes S."/>
            <person name="Wortman J."/>
            <person name="Nusbaum C."/>
            <person name="Birren B."/>
        </authorList>
    </citation>
    <scope>NUCLEOTIDE SEQUENCE [LARGE SCALE GENOMIC DNA]</scope>
    <source>
        <strain evidence="2 3">VS20</strain>
    </source>
</reference>
<dbReference type="InterPro" id="IPR036020">
    <property type="entry name" value="WW_dom_sf"/>
</dbReference>
<dbReference type="OrthoDB" id="79452at2759"/>
<sequence length="85" mass="9435">MAEKRGLWTEHVDAATGRTFYYNVAYGRSFWTLPDDCAVVRPRQAPAEPDDNAMDTISKEATSLTERIKLALEKKANASSTEPTA</sequence>
<accession>T0R2N4</accession>
<dbReference type="VEuPathDB" id="FungiDB:SDRG_15875"/>
<keyword evidence="3" id="KW-1185">Reference proteome</keyword>
<dbReference type="InterPro" id="IPR001202">
    <property type="entry name" value="WW_dom"/>
</dbReference>
<feature type="domain" description="WW" evidence="1">
    <location>
        <begin position="3"/>
        <end position="36"/>
    </location>
</feature>